<reference evidence="1 2" key="1">
    <citation type="submission" date="2024-04" db="EMBL/GenBank/DDBJ databases">
        <title>Tritrichomonas musculus Genome.</title>
        <authorList>
            <person name="Alves-Ferreira E."/>
            <person name="Grigg M."/>
            <person name="Lorenzi H."/>
            <person name="Galac M."/>
        </authorList>
    </citation>
    <scope>NUCLEOTIDE SEQUENCE [LARGE SCALE GENOMIC DNA]</scope>
    <source>
        <strain evidence="1 2">EAF2021</strain>
    </source>
</reference>
<protein>
    <submittedName>
        <fullName evidence="1">Uncharacterized protein</fullName>
    </submittedName>
</protein>
<dbReference type="EMBL" id="JAPFFF010000002">
    <property type="protein sequence ID" value="KAK8895896.1"/>
    <property type="molecule type" value="Genomic_DNA"/>
</dbReference>
<accession>A0ABR2KYM7</accession>
<keyword evidence="2" id="KW-1185">Reference proteome</keyword>
<dbReference type="Proteomes" id="UP001470230">
    <property type="component" value="Unassembled WGS sequence"/>
</dbReference>
<gene>
    <name evidence="1" type="ORF">M9Y10_013782</name>
</gene>
<evidence type="ECO:0000313" key="2">
    <source>
        <dbReference type="Proteomes" id="UP001470230"/>
    </source>
</evidence>
<proteinExistence type="predicted"/>
<organism evidence="1 2">
    <name type="scientific">Tritrichomonas musculus</name>
    <dbReference type="NCBI Taxonomy" id="1915356"/>
    <lineage>
        <taxon>Eukaryota</taxon>
        <taxon>Metamonada</taxon>
        <taxon>Parabasalia</taxon>
        <taxon>Tritrichomonadida</taxon>
        <taxon>Tritrichomonadidae</taxon>
        <taxon>Tritrichomonas</taxon>
    </lineage>
</organism>
<comment type="caution">
    <text evidence="1">The sequence shown here is derived from an EMBL/GenBank/DDBJ whole genome shotgun (WGS) entry which is preliminary data.</text>
</comment>
<sequence length="217" mass="24646">MDTGGWLFYWEEATGVLYNYVGTYPVQVSLAEFGEEDQIALKSEIPDDYATKEELNQHAYSKDESDEKYALKSTTGEFRQIDNLNYYTESTFTTTDNGQGKNYSNVGKVSIEGYRFVGHYIDRNTGETVYFDKIWTTDQNLGTTKYCYIVEGNTTNRFMYSTTAGLLYAVEYNNNGSLAHSLNLSAVYKPYDSLLLKSVYEAKIAELEARIASLEAK</sequence>
<evidence type="ECO:0000313" key="1">
    <source>
        <dbReference type="EMBL" id="KAK8895896.1"/>
    </source>
</evidence>
<name>A0ABR2KYM7_9EUKA</name>